<protein>
    <recommendedName>
        <fullName evidence="2">TEX10-like TPR repeats domain-containing protein</fullName>
    </recommendedName>
</protein>
<feature type="domain" description="TEX10-like TPR repeats" evidence="2">
    <location>
        <begin position="339"/>
        <end position="480"/>
    </location>
</feature>
<reference evidence="3" key="1">
    <citation type="submission" date="2022-12" db="EMBL/GenBank/DDBJ databases">
        <title>Draft genome assemblies for two species of Escallonia (Escalloniales).</title>
        <authorList>
            <person name="Chanderbali A."/>
            <person name="Dervinis C."/>
            <person name="Anghel I."/>
            <person name="Soltis D."/>
            <person name="Soltis P."/>
            <person name="Zapata F."/>
        </authorList>
    </citation>
    <scope>NUCLEOTIDE SEQUENCE</scope>
    <source>
        <strain evidence="3">UCBG64.0493</strain>
        <tissue evidence="3">Leaf</tissue>
    </source>
</reference>
<proteinExistence type="predicted"/>
<evidence type="ECO:0000313" key="3">
    <source>
        <dbReference type="EMBL" id="KAK3013805.1"/>
    </source>
</evidence>
<gene>
    <name evidence="3" type="ORF">RJ639_008089</name>
</gene>
<evidence type="ECO:0000256" key="1">
    <source>
        <dbReference type="SAM" id="MobiDB-lite"/>
    </source>
</evidence>
<keyword evidence="4" id="KW-1185">Reference proteome</keyword>
<feature type="region of interest" description="Disordered" evidence="1">
    <location>
        <begin position="1"/>
        <end position="46"/>
    </location>
</feature>
<evidence type="ECO:0000259" key="2">
    <source>
        <dbReference type="Pfam" id="PF25781"/>
    </source>
</evidence>
<evidence type="ECO:0000313" key="4">
    <source>
        <dbReference type="Proteomes" id="UP001188597"/>
    </source>
</evidence>
<dbReference type="Pfam" id="PF25781">
    <property type="entry name" value="TPR_TEX10"/>
    <property type="match status" value="1"/>
</dbReference>
<sequence length="696" mass="78493">MAGKDTNVGASGVAEENVVVERGRDPLPPTGGKKGGRGQSKSSDALASLDGRTGHLEIAMGDVKDHVGMVEQNLQTLEDHVLEELESLKRAVGAQDELRERFTELFNSLQEQLDVVKVGVDEIRQDAAMCKRAIAGGAVVTPSPRVDTPKPKEFGGKRDAKELDNYIWHMEQYFEGASITDEKTKVRTATLYLTDTATLWWRRKHCDIEKGLYTIDTWEVFKREIKKQFYPENVAYEARKKMKELRHKGLISSCTHSGKAFPGKHSLSLISSLPKLIMQVAVDWKPRILKAFTEVFKNCNPESSLKLACLSAIEEMLVPKQGWLHLDTSDPEMLNYEITWIRELSSLLIVLGDKHPISSEAVLRLQLRLGQRAMLNSTFSQEYNNMQYSLREFYSTYIDESCVCYGPFMRLTKDVQELSVCCLYYFPSLDFPLLQSLLSCCLCHDLEPSLLLRIIEILHSAYRAGRIQIADHISFLLTLLSRYNVYPEKNVPMIEINCSSNFGTFKSITGCVCSWLSQIGDDSLVFQMLEDVVVHQIFLKAPVNNICALLRMLITVDAIPTRLSERSIITLANSLPEYLINVVSCVAEDHNDSTGFTVTNKRRYYLLPCLFLFYRSDKLLSLVLNVMGSLVGGYGSSNSACPQYATEQPSRISAIVSILLLMHADSKMQQRLLLNKEEIDRVLQNILVLQVISLSE</sequence>
<feature type="non-terminal residue" evidence="3">
    <location>
        <position position="696"/>
    </location>
</feature>
<name>A0AA88VYI4_9ASTE</name>
<comment type="caution">
    <text evidence="3">The sequence shown here is derived from an EMBL/GenBank/DDBJ whole genome shotgun (WGS) entry which is preliminary data.</text>
</comment>
<accession>A0AA88VYI4</accession>
<dbReference type="Proteomes" id="UP001188597">
    <property type="component" value="Unassembled WGS sequence"/>
</dbReference>
<dbReference type="EMBL" id="JAVXUP010001267">
    <property type="protein sequence ID" value="KAK3013805.1"/>
    <property type="molecule type" value="Genomic_DNA"/>
</dbReference>
<organism evidence="3 4">
    <name type="scientific">Escallonia herrerae</name>
    <dbReference type="NCBI Taxonomy" id="1293975"/>
    <lineage>
        <taxon>Eukaryota</taxon>
        <taxon>Viridiplantae</taxon>
        <taxon>Streptophyta</taxon>
        <taxon>Embryophyta</taxon>
        <taxon>Tracheophyta</taxon>
        <taxon>Spermatophyta</taxon>
        <taxon>Magnoliopsida</taxon>
        <taxon>eudicotyledons</taxon>
        <taxon>Gunneridae</taxon>
        <taxon>Pentapetalae</taxon>
        <taxon>asterids</taxon>
        <taxon>campanulids</taxon>
        <taxon>Escalloniales</taxon>
        <taxon>Escalloniaceae</taxon>
        <taxon>Escallonia</taxon>
    </lineage>
</organism>
<dbReference type="AlphaFoldDB" id="A0AA88VYI4"/>
<dbReference type="InterPro" id="IPR057949">
    <property type="entry name" value="TPR_TEX10"/>
</dbReference>